<name>A0A508TY72_9BRAD</name>
<sequence>MSKRLGLGVVAVSFLFSSMPGVAAGRSPTSVRHDAPEQYASLLRQAPVGHRQPRRADIPEGSQLSPIELELRRLDEEIDRKLIICRGC</sequence>
<keyword evidence="3" id="KW-1185">Reference proteome</keyword>
<dbReference type="EMBL" id="CAADFC020000033">
    <property type="protein sequence ID" value="VIO79314.1"/>
    <property type="molecule type" value="Genomic_DNA"/>
</dbReference>
<feature type="signal peptide" evidence="1">
    <location>
        <begin position="1"/>
        <end position="23"/>
    </location>
</feature>
<keyword evidence="1" id="KW-0732">Signal</keyword>
<comment type="caution">
    <text evidence="2">The sequence shown here is derived from an EMBL/GenBank/DDBJ whole genome shotgun (WGS) entry which is preliminary data.</text>
</comment>
<evidence type="ECO:0000256" key="1">
    <source>
        <dbReference type="SAM" id="SignalP"/>
    </source>
</evidence>
<evidence type="ECO:0000313" key="2">
    <source>
        <dbReference type="EMBL" id="VIO79314.1"/>
    </source>
</evidence>
<gene>
    <name evidence="2" type="ORF">CI1B_77260</name>
</gene>
<protein>
    <submittedName>
        <fullName evidence="2">Uncharacterized protein</fullName>
    </submittedName>
</protein>
<feature type="chain" id="PRO_5021256274" evidence="1">
    <location>
        <begin position="24"/>
        <end position="88"/>
    </location>
</feature>
<evidence type="ECO:0000313" key="3">
    <source>
        <dbReference type="Proteomes" id="UP000328092"/>
    </source>
</evidence>
<dbReference type="AlphaFoldDB" id="A0A508TY72"/>
<proteinExistence type="predicted"/>
<accession>A0A508TY72</accession>
<dbReference type="RefSeq" id="WP_139864258.1">
    <property type="nucleotide sequence ID" value="NZ_CAADFC020000033.1"/>
</dbReference>
<organism evidence="2 3">
    <name type="scientific">Bradyrhizobium ivorense</name>
    <dbReference type="NCBI Taxonomy" id="2511166"/>
    <lineage>
        <taxon>Bacteria</taxon>
        <taxon>Pseudomonadati</taxon>
        <taxon>Pseudomonadota</taxon>
        <taxon>Alphaproteobacteria</taxon>
        <taxon>Hyphomicrobiales</taxon>
        <taxon>Nitrobacteraceae</taxon>
        <taxon>Bradyrhizobium</taxon>
    </lineage>
</organism>
<dbReference type="OrthoDB" id="8240318at2"/>
<dbReference type="Proteomes" id="UP000328092">
    <property type="component" value="Unassembled WGS sequence"/>
</dbReference>
<reference evidence="2" key="1">
    <citation type="submission" date="2019-02" db="EMBL/GenBank/DDBJ databases">
        <authorList>
            <person name="Pothier F.J."/>
        </authorList>
    </citation>
    <scope>NUCLEOTIDE SEQUENCE</scope>
    <source>
        <strain evidence="2">CI-1B</strain>
    </source>
</reference>